<name>A0ACD3ZDM0_FUSSC</name>
<proteinExistence type="predicted"/>
<sequence length="1022" mass="112397">MAPVGPVVHQNVATKAKRPIPPGIQTNGVISSSKSSPSPSMSAKKPPPSAKQPPHSASERAITASTVRPINRARRETASQLAGRHSRNSAGLRSASMAAETTPHDAEPPPYVVTDSYILKKFAGRPPSLIIHMHPTHFRFDNQDGMFPYKSPMKLFLDHLRSRTVPHDLLQYLTDAGVPFYEGCLIVQVHDHKSVAQAKDVSKPAPPKGSVVPSSIHNYNQYLTPSPFVPFPKESLSSDGNVKGGDSKDKPAEEKNKESTVAAPVPEDVKGKTTKPKVFTVVLHPTALSLQMDLLIKGSAPKDSDGISAIPPPTPMSIVPPTPTAASMPPPAKRQKREKTELDGSNIHAAEGQILLATTAPLMLEPTKNIEETIVLLEAMSHPKHSEAPPQPKTRKRTVAEVAADEAAAAEEERYMLFGDERLSSSVAGAQNGGAADGDASGGATFEPRFERFKVLADIKRKHAEEKEQEKLKQQENDRRLQQQRQQQQQEAVVLAQRQAAEQERTRREAAARETQLRQAEAQRQAQARAAASTPSNQNNARPNTAQPQHAHPQNNTMANGVTNAVNGATQNAVANNPQTQAQPQAQPQAQAQPRFQAQITQPPASSPAARQGTPQNMSSPMVASVPMQQTNSGMAGSPPRPASVVQNAPMSVPMAHNMSSRGSQQSHPSGTPRIPHSTPNMSHGTPINRPAMTSTPRMTQASPPPNMMAQNSQMGQAMMMNNQNMNQANQQAIAQVAAHQRAIAQQQHMAAMQNGVNNGNMNGNMNGQMSPQQQQQMMQMMQRQLMLQQQAQQSQGQHQQAQQGNMMTQQLAQQYAQQIQNMSGNQMRQMTPQMQAQFQQMMRMQQVNGQMGNNMQGQVNGQMMNGNNVNMQALQAMQQQQAQRQAQAQQAQQQQQQQNQQQPQQGQQQMGNNPIQTQIQHNARVIYHQLLQQAILKHGSQDRIPPEINEKLKQTSISRAQNLFQQGMIQRRNQQQLMMQQQQQQQMQQMQQQQMQQQQLQQQQMQQMQGMNGMMGPQGGM</sequence>
<dbReference type="Proteomes" id="UP000830768">
    <property type="component" value="Chromosome 8"/>
</dbReference>
<keyword evidence="2" id="KW-1185">Reference proteome</keyword>
<organism evidence="1 2">
    <name type="scientific">Fusarium solani subsp. cucurbitae</name>
    <name type="common">Neocosmosporum cucurbitae</name>
    <dbReference type="NCBI Taxonomy" id="2747967"/>
    <lineage>
        <taxon>Eukaryota</taxon>
        <taxon>Fungi</taxon>
        <taxon>Dikarya</taxon>
        <taxon>Ascomycota</taxon>
        <taxon>Pezizomycotina</taxon>
        <taxon>Sordariomycetes</taxon>
        <taxon>Hypocreomycetidae</taxon>
        <taxon>Hypocreales</taxon>
        <taxon>Nectriaceae</taxon>
        <taxon>Fusarium</taxon>
        <taxon>Fusarium solani species complex</taxon>
    </lineage>
</organism>
<protein>
    <submittedName>
        <fullName evidence="1">Uncharacterized protein</fullName>
    </submittedName>
</protein>
<accession>A0ACD3ZDM0</accession>
<dbReference type="EMBL" id="CP090036">
    <property type="protein sequence ID" value="UPK99172.1"/>
    <property type="molecule type" value="Genomic_DNA"/>
</dbReference>
<gene>
    <name evidence="1" type="ORF">LCI18_010107</name>
</gene>
<reference evidence="1" key="1">
    <citation type="submission" date="2021-11" db="EMBL/GenBank/DDBJ databases">
        <title>Fusarium solani-melongenae Genome sequencing and assembly.</title>
        <authorList>
            <person name="Xie S."/>
            <person name="Huang L."/>
            <person name="Zhang X."/>
        </authorList>
    </citation>
    <scope>NUCLEOTIDE SEQUENCE</scope>
    <source>
        <strain evidence="1">CRI 24-3</strain>
    </source>
</reference>
<evidence type="ECO:0000313" key="1">
    <source>
        <dbReference type="EMBL" id="UPK99172.1"/>
    </source>
</evidence>
<evidence type="ECO:0000313" key="2">
    <source>
        <dbReference type="Proteomes" id="UP000830768"/>
    </source>
</evidence>